<evidence type="ECO:0000313" key="2">
    <source>
        <dbReference type="EMBL" id="KAJ1083441.1"/>
    </source>
</evidence>
<proteinExistence type="predicted"/>
<sequence>MPPHWVPALRDPLRPPATTAGRRAGGPAENGEASGEGQNARIDRRRGLRGSVQNLYKVAARLRQVLPPLIRQTSERQMVDE</sequence>
<protein>
    <submittedName>
        <fullName evidence="2">Uncharacterized protein</fullName>
    </submittedName>
</protein>
<comment type="caution">
    <text evidence="2">The sequence shown here is derived from an EMBL/GenBank/DDBJ whole genome shotgun (WGS) entry which is preliminary data.</text>
</comment>
<gene>
    <name evidence="2" type="ORF">NDU88_003600</name>
</gene>
<evidence type="ECO:0000313" key="3">
    <source>
        <dbReference type="Proteomes" id="UP001066276"/>
    </source>
</evidence>
<evidence type="ECO:0000256" key="1">
    <source>
        <dbReference type="SAM" id="MobiDB-lite"/>
    </source>
</evidence>
<dbReference type="EMBL" id="JANPWB010000016">
    <property type="protein sequence ID" value="KAJ1083441.1"/>
    <property type="molecule type" value="Genomic_DNA"/>
</dbReference>
<accession>A0AAV7KVC7</accession>
<organism evidence="2 3">
    <name type="scientific">Pleurodeles waltl</name>
    <name type="common">Iberian ribbed newt</name>
    <dbReference type="NCBI Taxonomy" id="8319"/>
    <lineage>
        <taxon>Eukaryota</taxon>
        <taxon>Metazoa</taxon>
        <taxon>Chordata</taxon>
        <taxon>Craniata</taxon>
        <taxon>Vertebrata</taxon>
        <taxon>Euteleostomi</taxon>
        <taxon>Amphibia</taxon>
        <taxon>Batrachia</taxon>
        <taxon>Caudata</taxon>
        <taxon>Salamandroidea</taxon>
        <taxon>Salamandridae</taxon>
        <taxon>Pleurodelinae</taxon>
        <taxon>Pleurodeles</taxon>
    </lineage>
</organism>
<feature type="compositionally biased region" description="Low complexity" evidence="1">
    <location>
        <begin position="16"/>
        <end position="27"/>
    </location>
</feature>
<dbReference type="Proteomes" id="UP001066276">
    <property type="component" value="Chromosome 12"/>
</dbReference>
<dbReference type="AlphaFoldDB" id="A0AAV7KVC7"/>
<feature type="region of interest" description="Disordered" evidence="1">
    <location>
        <begin position="1"/>
        <end position="48"/>
    </location>
</feature>
<reference evidence="2" key="1">
    <citation type="journal article" date="2022" name="bioRxiv">
        <title>Sequencing and chromosome-scale assembly of the giantPleurodeles waltlgenome.</title>
        <authorList>
            <person name="Brown T."/>
            <person name="Elewa A."/>
            <person name="Iarovenko S."/>
            <person name="Subramanian E."/>
            <person name="Araus A.J."/>
            <person name="Petzold A."/>
            <person name="Susuki M."/>
            <person name="Suzuki K.-i.T."/>
            <person name="Hayashi T."/>
            <person name="Toyoda A."/>
            <person name="Oliveira C."/>
            <person name="Osipova E."/>
            <person name="Leigh N.D."/>
            <person name="Simon A."/>
            <person name="Yun M.H."/>
        </authorList>
    </citation>
    <scope>NUCLEOTIDE SEQUENCE</scope>
    <source>
        <strain evidence="2">20211129_DDA</strain>
        <tissue evidence="2">Liver</tissue>
    </source>
</reference>
<name>A0AAV7KVC7_PLEWA</name>
<keyword evidence="3" id="KW-1185">Reference proteome</keyword>